<dbReference type="EMBL" id="JAVRQU010000014">
    <property type="protein sequence ID" value="KAK5695332.1"/>
    <property type="molecule type" value="Genomic_DNA"/>
</dbReference>
<dbReference type="PANTHER" id="PTHR28304:SF2">
    <property type="entry name" value="PEROXISOMAL MEMBRANE PROTEIN PEX29"/>
    <property type="match status" value="1"/>
</dbReference>
<evidence type="ECO:0000313" key="9">
    <source>
        <dbReference type="Proteomes" id="UP001310594"/>
    </source>
</evidence>
<dbReference type="Pfam" id="PF06398">
    <property type="entry name" value="Pex24p"/>
    <property type="match status" value="1"/>
</dbReference>
<dbReference type="InterPro" id="IPR052816">
    <property type="entry name" value="Peroxisomal_Membrane_PEX28-32"/>
</dbReference>
<feature type="compositionally biased region" description="Basic and acidic residues" evidence="5">
    <location>
        <begin position="1"/>
        <end position="15"/>
    </location>
</feature>
<evidence type="ECO:0000256" key="3">
    <source>
        <dbReference type="ARBA" id="ARBA00022989"/>
    </source>
</evidence>
<dbReference type="PANTHER" id="PTHR28304">
    <property type="entry name" value="PEROXISOMAL MEMBRANE PROTEIN PEX29"/>
    <property type="match status" value="1"/>
</dbReference>
<feature type="region of interest" description="Disordered" evidence="5">
    <location>
        <begin position="447"/>
        <end position="466"/>
    </location>
</feature>
<proteinExistence type="predicted"/>
<keyword evidence="4 6" id="KW-0472">Membrane</keyword>
<feature type="region of interest" description="Disordered" evidence="5">
    <location>
        <begin position="1"/>
        <end position="66"/>
    </location>
</feature>
<gene>
    <name evidence="8" type="primary">PEX29</name>
    <name evidence="8" type="ORF">LTR97_008838</name>
</gene>
<protein>
    <submittedName>
        <fullName evidence="8">Peroxisome size and maintenance regulator</fullName>
    </submittedName>
</protein>
<name>A0AAN7W0W3_9PEZI</name>
<dbReference type="AlphaFoldDB" id="A0AAN7W0W3"/>
<keyword evidence="2 6" id="KW-0812">Transmembrane</keyword>
<dbReference type="GO" id="GO:0005778">
    <property type="term" value="C:peroxisomal membrane"/>
    <property type="evidence" value="ECO:0007669"/>
    <property type="project" value="UniProtKB-ARBA"/>
</dbReference>
<evidence type="ECO:0000313" key="8">
    <source>
        <dbReference type="EMBL" id="KAK5695332.1"/>
    </source>
</evidence>
<sequence>MDDMTHETMANRDDAIPVIRIPSRNDGPSTPTSDAESKRTRDRIKDQANRLKSKLDEYGTPETRQSIQDRFLNGIMSQIIPPEELSENDDGTDATPQSPTPKKDRRSRTYVDRPNFSLPLMSANFRRFNARVGVIFVLQNRLIHLFTWHQPTATLSFLAVYSLLCLQPHLLPLVPLIMVLFWIMVPSFLARHPAPKNDPRVEPEYYGPPLAPASRVKPVPEMSKDFFRNMRDLQNSMDDFSTLHDVANDYVTPYTNFSDESVSSLLFICLFAVACVAFVGGQWVPWRAVALCAGWITTALGHPQAQDILLSSSNLSQLQQHLDMAATRLRTLITQDILLDSPPERREVEIFELQKHHIYSSTWEAWLFSPSPYEPFSPVRVSGQGRPKGTQFFEDVQPPNGWVWKGKKWALDLAAREWVEQRMISGVEIETEGERWVYDLAVPEEVGSPAKKGKAPKSGWEESNGEERRAAMHLQVLAALSVFAINVPPTEGEHSARMEIERDEYPLSQTNVERSVRRL</sequence>
<comment type="subcellular location">
    <subcellularLocation>
        <location evidence="1">Membrane</location>
        <topology evidence="1">Multi-pass membrane protein</topology>
    </subcellularLocation>
</comment>
<evidence type="ECO:0000259" key="7">
    <source>
        <dbReference type="Pfam" id="PF06398"/>
    </source>
</evidence>
<reference evidence="8" key="1">
    <citation type="submission" date="2023-08" db="EMBL/GenBank/DDBJ databases">
        <title>Black Yeasts Isolated from many extreme environments.</title>
        <authorList>
            <person name="Coleine C."/>
            <person name="Stajich J.E."/>
            <person name="Selbmann L."/>
        </authorList>
    </citation>
    <scope>NUCLEOTIDE SEQUENCE</scope>
    <source>
        <strain evidence="8">CCFEE 5810</strain>
    </source>
</reference>
<organism evidence="8 9">
    <name type="scientific">Elasticomyces elasticus</name>
    <dbReference type="NCBI Taxonomy" id="574655"/>
    <lineage>
        <taxon>Eukaryota</taxon>
        <taxon>Fungi</taxon>
        <taxon>Dikarya</taxon>
        <taxon>Ascomycota</taxon>
        <taxon>Pezizomycotina</taxon>
        <taxon>Dothideomycetes</taxon>
        <taxon>Dothideomycetidae</taxon>
        <taxon>Mycosphaerellales</taxon>
        <taxon>Teratosphaeriaceae</taxon>
        <taxon>Elasticomyces</taxon>
    </lineage>
</organism>
<feature type="compositionally biased region" description="Basic and acidic residues" evidence="5">
    <location>
        <begin position="35"/>
        <end position="57"/>
    </location>
</feature>
<dbReference type="GO" id="GO:0007031">
    <property type="term" value="P:peroxisome organization"/>
    <property type="evidence" value="ECO:0007669"/>
    <property type="project" value="TreeGrafter"/>
</dbReference>
<accession>A0AAN7W0W3</accession>
<comment type="caution">
    <text evidence="8">The sequence shown here is derived from an EMBL/GenBank/DDBJ whole genome shotgun (WGS) entry which is preliminary data.</text>
</comment>
<evidence type="ECO:0000256" key="6">
    <source>
        <dbReference type="SAM" id="Phobius"/>
    </source>
</evidence>
<feature type="transmembrane region" description="Helical" evidence="6">
    <location>
        <begin position="169"/>
        <end position="190"/>
    </location>
</feature>
<feature type="domain" description="TECPR1-like DysF" evidence="7">
    <location>
        <begin position="116"/>
        <end position="439"/>
    </location>
</feature>
<dbReference type="Proteomes" id="UP001310594">
    <property type="component" value="Unassembled WGS sequence"/>
</dbReference>
<evidence type="ECO:0000256" key="4">
    <source>
        <dbReference type="ARBA" id="ARBA00023136"/>
    </source>
</evidence>
<keyword evidence="3 6" id="KW-1133">Transmembrane helix</keyword>
<evidence type="ECO:0000256" key="5">
    <source>
        <dbReference type="SAM" id="MobiDB-lite"/>
    </source>
</evidence>
<evidence type="ECO:0000256" key="2">
    <source>
        <dbReference type="ARBA" id="ARBA00022692"/>
    </source>
</evidence>
<feature type="region of interest" description="Disordered" evidence="5">
    <location>
        <begin position="83"/>
        <end position="110"/>
    </location>
</feature>
<dbReference type="InterPro" id="IPR010482">
    <property type="entry name" value="TECPR1-like_DysF"/>
</dbReference>
<evidence type="ECO:0000256" key="1">
    <source>
        <dbReference type="ARBA" id="ARBA00004141"/>
    </source>
</evidence>
<feature type="transmembrane region" description="Helical" evidence="6">
    <location>
        <begin position="265"/>
        <end position="284"/>
    </location>
</feature>